<dbReference type="AlphaFoldDB" id="A0A7D5D7S5"/>
<reference evidence="2 3" key="1">
    <citation type="submission" date="2020-06" db="EMBL/GenBank/DDBJ databases">
        <title>Pseudomonas eucalypticola sp. nov., an endophyte of Eucalyptus dunnii leaves with biocontrol ability of eucalyptus leaf blight.</title>
        <authorList>
            <person name="Liu Y."/>
            <person name="Song Z."/>
            <person name="Zeng H."/>
            <person name="Lu M."/>
            <person name="Wang X."/>
            <person name="Lian X."/>
            <person name="Zhang Q."/>
        </authorList>
    </citation>
    <scope>NUCLEOTIDE SEQUENCE [LARGE SCALE GENOMIC DNA]</scope>
    <source>
        <strain evidence="2 3">NP-1</strain>
    </source>
</reference>
<gene>
    <name evidence="2" type="ORF">HWQ56_14755</name>
</gene>
<sequence>MEHLSLGLVGYGKIAQDQHVPAILGNPGYQLRAVATLGPPCPGVAHYTSLEALLAEGPAVQAVAFCTPPQGRHAQVRQALLAGKHVLVEKPPCASLGEAMDLVELARAQGVTCLFAWHSRFAPAVEPARQWLRGRTLRSVAITWKEDVRKWHPGQAWIWQAGGQGVFDPGINALSIVTTLLPDPLFITAAELAVPANHQAPIAARLRMADAHGVEVSAEFDWDHAEPDVWRVVIVTEDGVLRLEQGGAALFIDDIAQPLPAEAEYPSLYRHFRQLIATGASDADLQPLRLVADAFMAGRRTQAAAFLD</sequence>
<dbReference type="SUPFAM" id="SSF51735">
    <property type="entry name" value="NAD(P)-binding Rossmann-fold domains"/>
    <property type="match status" value="1"/>
</dbReference>
<keyword evidence="3" id="KW-1185">Reference proteome</keyword>
<dbReference type="Gene3D" id="3.30.360.10">
    <property type="entry name" value="Dihydrodipicolinate Reductase, domain 2"/>
    <property type="match status" value="1"/>
</dbReference>
<dbReference type="PANTHER" id="PTHR43818:SF7">
    <property type="entry name" value="DEHYDROGENASE"/>
    <property type="match status" value="1"/>
</dbReference>
<evidence type="ECO:0000313" key="3">
    <source>
        <dbReference type="Proteomes" id="UP000509568"/>
    </source>
</evidence>
<feature type="domain" description="Gfo/Idh/MocA-like oxidoreductase N-terminal" evidence="1">
    <location>
        <begin position="6"/>
        <end position="113"/>
    </location>
</feature>
<dbReference type="EMBL" id="CP056030">
    <property type="protein sequence ID" value="QKZ04978.1"/>
    <property type="molecule type" value="Genomic_DNA"/>
</dbReference>
<accession>A0A7D5D7S5</accession>
<dbReference type="Gene3D" id="3.40.50.720">
    <property type="entry name" value="NAD(P)-binding Rossmann-like Domain"/>
    <property type="match status" value="1"/>
</dbReference>
<evidence type="ECO:0000313" key="2">
    <source>
        <dbReference type="EMBL" id="QKZ04978.1"/>
    </source>
</evidence>
<dbReference type="Pfam" id="PF01408">
    <property type="entry name" value="GFO_IDH_MocA"/>
    <property type="match status" value="1"/>
</dbReference>
<name>A0A7D5D7S5_9PSED</name>
<dbReference type="Proteomes" id="UP000509568">
    <property type="component" value="Chromosome"/>
</dbReference>
<dbReference type="RefSeq" id="WP_176570978.1">
    <property type="nucleotide sequence ID" value="NZ_CP056030.1"/>
</dbReference>
<dbReference type="PANTHER" id="PTHR43818">
    <property type="entry name" value="BCDNA.GH03377"/>
    <property type="match status" value="1"/>
</dbReference>
<organism evidence="2 3">
    <name type="scientific">Pseudomonas eucalypticola</name>
    <dbReference type="NCBI Taxonomy" id="2599595"/>
    <lineage>
        <taxon>Bacteria</taxon>
        <taxon>Pseudomonadati</taxon>
        <taxon>Pseudomonadota</taxon>
        <taxon>Gammaproteobacteria</taxon>
        <taxon>Pseudomonadales</taxon>
        <taxon>Pseudomonadaceae</taxon>
        <taxon>Pseudomonas</taxon>
    </lineage>
</organism>
<dbReference type="KEGG" id="pez:HWQ56_14755"/>
<dbReference type="InterPro" id="IPR036291">
    <property type="entry name" value="NAD(P)-bd_dom_sf"/>
</dbReference>
<dbReference type="InterPro" id="IPR000683">
    <property type="entry name" value="Gfo/Idh/MocA-like_OxRdtase_N"/>
</dbReference>
<dbReference type="InterPro" id="IPR050463">
    <property type="entry name" value="Gfo/Idh/MocA_oxidrdct_glycsds"/>
</dbReference>
<dbReference type="GO" id="GO:0000166">
    <property type="term" value="F:nucleotide binding"/>
    <property type="evidence" value="ECO:0007669"/>
    <property type="project" value="InterPro"/>
</dbReference>
<evidence type="ECO:0000259" key="1">
    <source>
        <dbReference type="Pfam" id="PF01408"/>
    </source>
</evidence>
<protein>
    <submittedName>
        <fullName evidence="2">Gfo/Idh/MocA family oxidoreductase</fullName>
    </submittedName>
</protein>
<proteinExistence type="predicted"/>